<proteinExistence type="predicted"/>
<dbReference type="EC" id="2.3.1.57" evidence="2"/>
<evidence type="ECO:0000313" key="3">
    <source>
        <dbReference type="Proteomes" id="UP000540568"/>
    </source>
</evidence>
<dbReference type="CDD" id="cd04301">
    <property type="entry name" value="NAT_SF"/>
    <property type="match status" value="1"/>
</dbReference>
<protein>
    <submittedName>
        <fullName evidence="2">Diamine N-acetyltransferase</fullName>
        <ecNumber evidence="2">2.3.1.57</ecNumber>
    </submittedName>
</protein>
<dbReference type="AlphaFoldDB" id="A0A7W3JA11"/>
<reference evidence="2 3" key="1">
    <citation type="submission" date="2020-07" db="EMBL/GenBank/DDBJ databases">
        <title>Sequencing the genomes of 1000 actinobacteria strains.</title>
        <authorList>
            <person name="Klenk H.-P."/>
        </authorList>
    </citation>
    <scope>NUCLEOTIDE SEQUENCE [LARGE SCALE GENOMIC DNA]</scope>
    <source>
        <strain evidence="2 3">DSM 44121</strain>
    </source>
</reference>
<organism evidence="2 3">
    <name type="scientific">Promicromonospora sukumoe</name>
    <dbReference type="NCBI Taxonomy" id="88382"/>
    <lineage>
        <taxon>Bacteria</taxon>
        <taxon>Bacillati</taxon>
        <taxon>Actinomycetota</taxon>
        <taxon>Actinomycetes</taxon>
        <taxon>Micrococcales</taxon>
        <taxon>Promicromonosporaceae</taxon>
        <taxon>Promicromonospora</taxon>
    </lineage>
</organism>
<keyword evidence="2" id="KW-0012">Acyltransferase</keyword>
<dbReference type="RefSeq" id="WP_182617475.1">
    <property type="nucleotide sequence ID" value="NZ_BAAATF010000003.1"/>
</dbReference>
<keyword evidence="2" id="KW-0808">Transferase</keyword>
<accession>A0A7W3JA11</accession>
<dbReference type="SUPFAM" id="SSF55729">
    <property type="entry name" value="Acyl-CoA N-acyltransferases (Nat)"/>
    <property type="match status" value="1"/>
</dbReference>
<keyword evidence="3" id="KW-1185">Reference proteome</keyword>
<dbReference type="EMBL" id="JACGWV010000001">
    <property type="protein sequence ID" value="MBA8808990.1"/>
    <property type="molecule type" value="Genomic_DNA"/>
</dbReference>
<dbReference type="Gene3D" id="3.40.630.30">
    <property type="match status" value="1"/>
</dbReference>
<comment type="caution">
    <text evidence="2">The sequence shown here is derived from an EMBL/GenBank/DDBJ whole genome shotgun (WGS) entry which is preliminary data.</text>
</comment>
<sequence length="150" mass="16516">MVLRLEELSVDNLGDVLRLPPQAADDEPVAPTVWSVAEAYVHPTAWPRAVTDDGVVVGFVMANWSPEEPEPAFRAGIWRLNVATAARGRGVGRFAVEQVAAEARRRGVDRITVLWDATHARSPEQFYLRCGFRPTGELLGEVVGELDVRV</sequence>
<dbReference type="PROSITE" id="PS51186">
    <property type="entry name" value="GNAT"/>
    <property type="match status" value="1"/>
</dbReference>
<dbReference type="Proteomes" id="UP000540568">
    <property type="component" value="Unassembled WGS sequence"/>
</dbReference>
<evidence type="ECO:0000313" key="2">
    <source>
        <dbReference type="EMBL" id="MBA8808990.1"/>
    </source>
</evidence>
<name>A0A7W3JA11_9MICO</name>
<dbReference type="GO" id="GO:0004145">
    <property type="term" value="F:diamine N-acetyltransferase activity"/>
    <property type="evidence" value="ECO:0007669"/>
    <property type="project" value="UniProtKB-EC"/>
</dbReference>
<gene>
    <name evidence="2" type="ORF">FHX71_002932</name>
</gene>
<dbReference type="Pfam" id="PF00583">
    <property type="entry name" value="Acetyltransf_1"/>
    <property type="match status" value="1"/>
</dbReference>
<dbReference type="InterPro" id="IPR000182">
    <property type="entry name" value="GNAT_dom"/>
</dbReference>
<evidence type="ECO:0000259" key="1">
    <source>
        <dbReference type="PROSITE" id="PS51186"/>
    </source>
</evidence>
<dbReference type="InterPro" id="IPR016181">
    <property type="entry name" value="Acyl_CoA_acyltransferase"/>
</dbReference>
<feature type="domain" description="N-acetyltransferase" evidence="1">
    <location>
        <begin position="3"/>
        <end position="150"/>
    </location>
</feature>